<dbReference type="Proteomes" id="UP001501920">
    <property type="component" value="Chromosome 17"/>
</dbReference>
<reference evidence="10 11" key="1">
    <citation type="submission" date="2020-10" db="EMBL/GenBank/DDBJ databases">
        <title>Pygocentrus nattereri (red-bellied piranha) genome, fPygNat1, primary haplotype.</title>
        <authorList>
            <person name="Myers G."/>
            <person name="Meyer A."/>
            <person name="Karagic N."/>
            <person name="Pippel M."/>
            <person name="Winkler S."/>
            <person name="Tracey A."/>
            <person name="Wood J."/>
            <person name="Formenti G."/>
            <person name="Howe K."/>
            <person name="Fedrigo O."/>
            <person name="Jarvis E.D."/>
        </authorList>
    </citation>
    <scope>NUCLEOTIDE SEQUENCE [LARGE SCALE GENOMIC DNA]</scope>
</reference>
<dbReference type="GO" id="GO:0042026">
    <property type="term" value="P:protein refolding"/>
    <property type="evidence" value="ECO:0007669"/>
    <property type="project" value="TreeGrafter"/>
</dbReference>
<dbReference type="Pfam" id="PF00525">
    <property type="entry name" value="Crystallin"/>
    <property type="match status" value="1"/>
</dbReference>
<evidence type="ECO:0000256" key="4">
    <source>
        <dbReference type="ARBA" id="ARBA00022833"/>
    </source>
</evidence>
<evidence type="ECO:0000256" key="5">
    <source>
        <dbReference type="ARBA" id="ARBA00022990"/>
    </source>
</evidence>
<protein>
    <recommendedName>
        <fullName evidence="1">Alpha-crystallin B chain</fullName>
    </recommendedName>
    <alternativeName>
        <fullName evidence="6">Alpha(B)-crystallin</fullName>
    </alternativeName>
</protein>
<evidence type="ECO:0000256" key="2">
    <source>
        <dbReference type="ARBA" id="ARBA00022613"/>
    </source>
</evidence>
<dbReference type="InterPro" id="IPR001436">
    <property type="entry name" value="Alpha-crystallin/sHSP_animal"/>
</dbReference>
<dbReference type="PROSITE" id="PS01031">
    <property type="entry name" value="SHSP"/>
    <property type="match status" value="1"/>
</dbReference>
<dbReference type="GeneTree" id="ENSGT00940000157434"/>
<reference evidence="10" key="3">
    <citation type="submission" date="2025-09" db="UniProtKB">
        <authorList>
            <consortium name="Ensembl"/>
        </authorList>
    </citation>
    <scope>IDENTIFICATION</scope>
</reference>
<evidence type="ECO:0000256" key="7">
    <source>
        <dbReference type="PROSITE-ProRule" id="PRU00285"/>
    </source>
</evidence>
<dbReference type="GO" id="GO:0005634">
    <property type="term" value="C:nucleus"/>
    <property type="evidence" value="ECO:0007669"/>
    <property type="project" value="TreeGrafter"/>
</dbReference>
<proteinExistence type="inferred from homology"/>
<dbReference type="PANTHER" id="PTHR45640:SF5">
    <property type="entry name" value="ALPHA-CRYSTALLIN B CHAIN"/>
    <property type="match status" value="1"/>
</dbReference>
<dbReference type="InterPro" id="IPR002068">
    <property type="entry name" value="A-crystallin/Hsp20_dom"/>
</dbReference>
<evidence type="ECO:0000256" key="3">
    <source>
        <dbReference type="ARBA" id="ARBA00022723"/>
    </source>
</evidence>
<name>A0AAR2LBH7_PYGNA</name>
<dbReference type="PRINTS" id="PR00299">
    <property type="entry name" value="ACRYSTALLIN"/>
</dbReference>
<dbReference type="Gene3D" id="2.60.40.790">
    <property type="match status" value="1"/>
</dbReference>
<dbReference type="InterPro" id="IPR003090">
    <property type="entry name" value="Alpha-crystallin_N"/>
</dbReference>
<accession>A0AAR2LBH7</accession>
<dbReference type="Ensembl" id="ENSPNAT00000062930.1">
    <property type="protein sequence ID" value="ENSPNAP00000072054.1"/>
    <property type="gene ID" value="ENSPNAG00000031570.1"/>
</dbReference>
<evidence type="ECO:0000313" key="10">
    <source>
        <dbReference type="Ensembl" id="ENSPNAP00000072054.1"/>
    </source>
</evidence>
<sequence>MDIAIQKPWSRRPYFPGFFPFRIFDQHFGEQWDSEFFAPFYAMFYYRPYFWRYPNWWDGGMSEVRMDRDRFIINLDVKHFSPEELSVKVNDEYVEIHGKHEDRQDEHGYVAREFFRKYKMPSGVDPGAFTSCLSFEGVMCISAPRNLQDIPERSIPITCEEKPALGLQKRVKQ</sequence>
<keyword evidence="5" id="KW-0007">Acetylation</keyword>
<dbReference type="GO" id="GO:0009408">
    <property type="term" value="P:response to heat"/>
    <property type="evidence" value="ECO:0007669"/>
    <property type="project" value="TreeGrafter"/>
</dbReference>
<evidence type="ECO:0000313" key="11">
    <source>
        <dbReference type="Proteomes" id="UP001501920"/>
    </source>
</evidence>
<dbReference type="SUPFAM" id="SSF49764">
    <property type="entry name" value="HSP20-like chaperones"/>
    <property type="match status" value="1"/>
</dbReference>
<dbReference type="GO" id="GO:0005737">
    <property type="term" value="C:cytoplasm"/>
    <property type="evidence" value="ECO:0007669"/>
    <property type="project" value="TreeGrafter"/>
</dbReference>
<evidence type="ECO:0000256" key="8">
    <source>
        <dbReference type="RuleBase" id="RU003616"/>
    </source>
</evidence>
<keyword evidence="3" id="KW-0479">Metal-binding</keyword>
<keyword evidence="2" id="KW-0273">Eye lens protein</keyword>
<evidence type="ECO:0000256" key="1">
    <source>
        <dbReference type="ARBA" id="ARBA00018516"/>
    </source>
</evidence>
<dbReference type="InterPro" id="IPR008978">
    <property type="entry name" value="HSP20-like_chaperone"/>
</dbReference>
<organism evidence="10 11">
    <name type="scientific">Pygocentrus nattereri</name>
    <name type="common">Red-bellied piranha</name>
    <dbReference type="NCBI Taxonomy" id="42514"/>
    <lineage>
        <taxon>Eukaryota</taxon>
        <taxon>Metazoa</taxon>
        <taxon>Chordata</taxon>
        <taxon>Craniata</taxon>
        <taxon>Vertebrata</taxon>
        <taxon>Euteleostomi</taxon>
        <taxon>Actinopterygii</taxon>
        <taxon>Neopterygii</taxon>
        <taxon>Teleostei</taxon>
        <taxon>Ostariophysi</taxon>
        <taxon>Characiformes</taxon>
        <taxon>Characoidei</taxon>
        <taxon>Pygocentrus</taxon>
    </lineage>
</organism>
<comment type="similarity">
    <text evidence="7 8">Belongs to the small heat shock protein (HSP20) family.</text>
</comment>
<dbReference type="PANTHER" id="PTHR45640">
    <property type="entry name" value="HEAT SHOCK PROTEIN HSP-12.2-RELATED"/>
    <property type="match status" value="1"/>
</dbReference>
<dbReference type="GO" id="GO:0051082">
    <property type="term" value="F:unfolded protein binding"/>
    <property type="evidence" value="ECO:0007669"/>
    <property type="project" value="TreeGrafter"/>
</dbReference>
<keyword evidence="4" id="KW-0862">Zinc</keyword>
<evidence type="ECO:0000256" key="6">
    <source>
        <dbReference type="ARBA" id="ARBA00030175"/>
    </source>
</evidence>
<dbReference type="GO" id="GO:0046872">
    <property type="term" value="F:metal ion binding"/>
    <property type="evidence" value="ECO:0007669"/>
    <property type="project" value="UniProtKB-KW"/>
</dbReference>
<keyword evidence="11" id="KW-1185">Reference proteome</keyword>
<feature type="domain" description="SHSP" evidence="9">
    <location>
        <begin position="52"/>
        <end position="160"/>
    </location>
</feature>
<dbReference type="GO" id="GO:0005212">
    <property type="term" value="F:structural constituent of eye lens"/>
    <property type="evidence" value="ECO:0007669"/>
    <property type="project" value="UniProtKB-KW"/>
</dbReference>
<dbReference type="AlphaFoldDB" id="A0AAR2LBH7"/>
<dbReference type="Pfam" id="PF00011">
    <property type="entry name" value="HSP20"/>
    <property type="match status" value="1"/>
</dbReference>
<reference evidence="10" key="2">
    <citation type="submission" date="2025-08" db="UniProtKB">
        <authorList>
            <consortium name="Ensembl"/>
        </authorList>
    </citation>
    <scope>IDENTIFICATION</scope>
</reference>
<dbReference type="GO" id="GO:0043066">
    <property type="term" value="P:negative regulation of apoptotic process"/>
    <property type="evidence" value="ECO:0007669"/>
    <property type="project" value="TreeGrafter"/>
</dbReference>
<evidence type="ECO:0000259" key="9">
    <source>
        <dbReference type="PROSITE" id="PS01031"/>
    </source>
</evidence>